<evidence type="ECO:0000256" key="8">
    <source>
        <dbReference type="ARBA" id="ARBA00022692"/>
    </source>
</evidence>
<dbReference type="InterPro" id="IPR004513">
    <property type="entry name" value="FtsX"/>
</dbReference>
<evidence type="ECO:0000313" key="16">
    <source>
        <dbReference type="EMBL" id="TCS37188.1"/>
    </source>
</evidence>
<keyword evidence="17" id="KW-1185">Reference proteome</keyword>
<dbReference type="GO" id="GO:0005886">
    <property type="term" value="C:plasma membrane"/>
    <property type="evidence" value="ECO:0007669"/>
    <property type="project" value="UniProtKB-SubCell"/>
</dbReference>
<evidence type="ECO:0000256" key="6">
    <source>
        <dbReference type="ARBA" id="ARBA00022519"/>
    </source>
</evidence>
<name>A0A4R3HVR7_9GAMM</name>
<keyword evidence="6 12" id="KW-0997">Cell inner membrane</keyword>
<dbReference type="OrthoDB" id="9813411at2"/>
<keyword evidence="10 12" id="KW-0472">Membrane</keyword>
<keyword evidence="5 12" id="KW-1003">Cell membrane</keyword>
<comment type="caution">
    <text evidence="16">The sequence shown here is derived from an EMBL/GenBank/DDBJ whole genome shotgun (WGS) entry which is preliminary data.</text>
</comment>
<feature type="transmembrane region" description="Helical" evidence="13">
    <location>
        <begin position="47"/>
        <end position="67"/>
    </location>
</feature>
<feature type="transmembrane region" description="Helical" evidence="13">
    <location>
        <begin position="241"/>
        <end position="265"/>
    </location>
</feature>
<evidence type="ECO:0000256" key="2">
    <source>
        <dbReference type="ARBA" id="ARBA00007379"/>
    </source>
</evidence>
<evidence type="ECO:0000256" key="12">
    <source>
        <dbReference type="PIRNR" id="PIRNR003097"/>
    </source>
</evidence>
<keyword evidence="7 12" id="KW-0132">Cell division</keyword>
<keyword evidence="8 13" id="KW-0812">Transmembrane</keyword>
<evidence type="ECO:0000256" key="11">
    <source>
        <dbReference type="ARBA" id="ARBA00023306"/>
    </source>
</evidence>
<comment type="similarity">
    <text evidence="2 12">Belongs to the ABC-4 integral membrane protein family. FtsX subfamily.</text>
</comment>
<dbReference type="PANTHER" id="PTHR47755">
    <property type="entry name" value="CELL DIVISION PROTEIN FTSX"/>
    <property type="match status" value="1"/>
</dbReference>
<accession>A0A4R3HVR7</accession>
<dbReference type="Pfam" id="PF02687">
    <property type="entry name" value="FtsX"/>
    <property type="match status" value="1"/>
</dbReference>
<evidence type="ECO:0000256" key="1">
    <source>
        <dbReference type="ARBA" id="ARBA00004429"/>
    </source>
</evidence>
<dbReference type="EMBL" id="SLZR01000020">
    <property type="protein sequence ID" value="TCS37188.1"/>
    <property type="molecule type" value="Genomic_DNA"/>
</dbReference>
<comment type="subcellular location">
    <subcellularLocation>
        <location evidence="1">Cell inner membrane</location>
        <topology evidence="1">Multi-pass membrane protein</topology>
    </subcellularLocation>
</comment>
<evidence type="ECO:0000313" key="17">
    <source>
        <dbReference type="Proteomes" id="UP000295793"/>
    </source>
</evidence>
<dbReference type="RefSeq" id="WP_132703475.1">
    <property type="nucleotide sequence ID" value="NZ_SLZR01000020.1"/>
</dbReference>
<proteinExistence type="inferred from homology"/>
<evidence type="ECO:0000256" key="4">
    <source>
        <dbReference type="ARBA" id="ARBA00021907"/>
    </source>
</evidence>
<evidence type="ECO:0000256" key="13">
    <source>
        <dbReference type="SAM" id="Phobius"/>
    </source>
</evidence>
<dbReference type="InterPro" id="IPR040690">
    <property type="entry name" value="FtsX_ECD"/>
</dbReference>
<feature type="transmembrane region" description="Helical" evidence="13">
    <location>
        <begin position="194"/>
        <end position="213"/>
    </location>
</feature>
<evidence type="ECO:0000259" key="15">
    <source>
        <dbReference type="Pfam" id="PF18075"/>
    </source>
</evidence>
<evidence type="ECO:0000256" key="7">
    <source>
        <dbReference type="ARBA" id="ARBA00022618"/>
    </source>
</evidence>
<dbReference type="PIRSF" id="PIRSF003097">
    <property type="entry name" value="FtsX"/>
    <property type="match status" value="1"/>
</dbReference>
<evidence type="ECO:0000256" key="9">
    <source>
        <dbReference type="ARBA" id="ARBA00022989"/>
    </source>
</evidence>
<keyword evidence="11 12" id="KW-0131">Cell cycle</keyword>
<keyword evidence="9 13" id="KW-1133">Transmembrane helix</keyword>
<dbReference type="InterPro" id="IPR003838">
    <property type="entry name" value="ABC3_permease_C"/>
</dbReference>
<feature type="transmembrane region" description="Helical" evidence="13">
    <location>
        <begin position="285"/>
        <end position="311"/>
    </location>
</feature>
<protein>
    <recommendedName>
        <fullName evidence="4 12">Cell division protein FtsX</fullName>
    </recommendedName>
</protein>
<dbReference type="GO" id="GO:0032153">
    <property type="term" value="C:cell division site"/>
    <property type="evidence" value="ECO:0007669"/>
    <property type="project" value="TreeGrafter"/>
</dbReference>
<feature type="domain" description="ABC3 transporter permease C-terminal" evidence="14">
    <location>
        <begin position="197"/>
        <end position="309"/>
    </location>
</feature>
<reference evidence="16 17" key="1">
    <citation type="submission" date="2019-03" db="EMBL/GenBank/DDBJ databases">
        <title>Genomic Encyclopedia of Archaeal and Bacterial Type Strains, Phase II (KMG-II): from individual species to whole genera.</title>
        <authorList>
            <person name="Goeker M."/>
        </authorList>
    </citation>
    <scope>NUCLEOTIDE SEQUENCE [LARGE SCALE GENOMIC DNA]</scope>
    <source>
        <strain evidence="16 17">DSM 15388</strain>
    </source>
</reference>
<dbReference type="NCBIfam" id="TIGR00439">
    <property type="entry name" value="FtsX_Gneg"/>
    <property type="match status" value="1"/>
</dbReference>
<dbReference type="AlphaFoldDB" id="A0A4R3HVR7"/>
<comment type="subunit">
    <text evidence="3">Forms a membrane-associated complex with FtsE.</text>
</comment>
<organism evidence="16 17">
    <name type="scientific">Reinekea marinisedimentorum</name>
    <dbReference type="NCBI Taxonomy" id="230495"/>
    <lineage>
        <taxon>Bacteria</taxon>
        <taxon>Pseudomonadati</taxon>
        <taxon>Pseudomonadota</taxon>
        <taxon>Gammaproteobacteria</taxon>
        <taxon>Oceanospirillales</taxon>
        <taxon>Saccharospirillaceae</taxon>
        <taxon>Reinekea</taxon>
    </lineage>
</organism>
<evidence type="ECO:0000259" key="14">
    <source>
        <dbReference type="Pfam" id="PF02687"/>
    </source>
</evidence>
<feature type="domain" description="FtsX extracellular" evidence="15">
    <location>
        <begin position="82"/>
        <end position="173"/>
    </location>
</feature>
<dbReference type="Proteomes" id="UP000295793">
    <property type="component" value="Unassembled WGS sequence"/>
</dbReference>
<evidence type="ECO:0000256" key="5">
    <source>
        <dbReference type="ARBA" id="ARBA00022475"/>
    </source>
</evidence>
<dbReference type="GO" id="GO:0051301">
    <property type="term" value="P:cell division"/>
    <property type="evidence" value="ECO:0007669"/>
    <property type="project" value="UniProtKB-KW"/>
</dbReference>
<sequence>MSNTKKTSNRKRQQVKPQTDIGGWARHHLKCASDAFLTLVRQPISSALTWLVIAIALMLPALFYIMLQAAASQTSHWQEGGQITLYLADATSESAGTTLANELALRPEVLKTEFISKEQAWQSFRPVISENTELQLESNPLPASVVVIPTLQDQADLEALILTLQDLPEINDIQIDLAWIARLNSLLDIARSTVHLLGIILSVAVLLIVGNTIRLSVESRKSEIEITKLLGATDAFVRRPFLYLGAWYGLFGGIAACVLLTLISVNFQSVLEPFLAGYGLSAPAIWLNAGELGTLLFASILVSLAGARIALWRHLRDTDPK</sequence>
<evidence type="ECO:0000256" key="3">
    <source>
        <dbReference type="ARBA" id="ARBA00011160"/>
    </source>
</evidence>
<comment type="function">
    <text evidence="12">Part of the ABC transporter FtsEX involved in cellular division.</text>
</comment>
<evidence type="ECO:0000256" key="10">
    <source>
        <dbReference type="ARBA" id="ARBA00023136"/>
    </source>
</evidence>
<gene>
    <name evidence="16" type="ORF">BCF53_12047</name>
</gene>
<dbReference type="Gene3D" id="3.30.70.3040">
    <property type="match status" value="1"/>
</dbReference>
<dbReference type="InterPro" id="IPR047590">
    <property type="entry name" value="FtsX_proteobact-type"/>
</dbReference>
<dbReference type="PANTHER" id="PTHR47755:SF1">
    <property type="entry name" value="CELL DIVISION PROTEIN FTSX"/>
    <property type="match status" value="1"/>
</dbReference>
<dbReference type="Pfam" id="PF18075">
    <property type="entry name" value="FtsX_ECD"/>
    <property type="match status" value="1"/>
</dbReference>